<dbReference type="Gene3D" id="3.30.420.10">
    <property type="entry name" value="Ribonuclease H-like superfamily/Ribonuclease H"/>
    <property type="match status" value="1"/>
</dbReference>
<dbReference type="AlphaFoldDB" id="A0A1G5GUC5"/>
<dbReference type="InterPro" id="IPR012337">
    <property type="entry name" value="RNaseH-like_sf"/>
</dbReference>
<dbReference type="InterPro" id="IPR001584">
    <property type="entry name" value="Integrase_cat-core"/>
</dbReference>
<accession>A0A1G5GUC5</accession>
<name>A0A1G5GUC5_9BACL</name>
<proteinExistence type="predicted"/>
<feature type="compositionally biased region" description="Basic and acidic residues" evidence="2">
    <location>
        <begin position="650"/>
        <end position="661"/>
    </location>
</feature>
<evidence type="ECO:0000313" key="5">
    <source>
        <dbReference type="Proteomes" id="UP000198538"/>
    </source>
</evidence>
<evidence type="ECO:0000313" key="4">
    <source>
        <dbReference type="EMBL" id="SCY54228.1"/>
    </source>
</evidence>
<feature type="region of interest" description="Disordered" evidence="2">
    <location>
        <begin position="636"/>
        <end position="669"/>
    </location>
</feature>
<keyword evidence="5" id="KW-1185">Reference proteome</keyword>
<dbReference type="InterPro" id="IPR036397">
    <property type="entry name" value="RNaseH_sf"/>
</dbReference>
<evidence type="ECO:0000259" key="3">
    <source>
        <dbReference type="PROSITE" id="PS50994"/>
    </source>
</evidence>
<dbReference type="GO" id="GO:0015074">
    <property type="term" value="P:DNA integration"/>
    <property type="evidence" value="ECO:0007669"/>
    <property type="project" value="InterPro"/>
</dbReference>
<evidence type="ECO:0000256" key="2">
    <source>
        <dbReference type="SAM" id="MobiDB-lite"/>
    </source>
</evidence>
<dbReference type="SUPFAM" id="SSF53098">
    <property type="entry name" value="Ribonuclease H-like"/>
    <property type="match status" value="1"/>
</dbReference>
<keyword evidence="1" id="KW-0175">Coiled coil</keyword>
<evidence type="ECO:0000256" key="1">
    <source>
        <dbReference type="SAM" id="Coils"/>
    </source>
</evidence>
<feature type="domain" description="Integrase catalytic" evidence="3">
    <location>
        <begin position="247"/>
        <end position="454"/>
    </location>
</feature>
<protein>
    <submittedName>
        <fullName evidence="4">Putative transposase</fullName>
    </submittedName>
</protein>
<dbReference type="RefSeq" id="WP_090918516.1">
    <property type="nucleotide sequence ID" value="NZ_FMVM01000006.1"/>
</dbReference>
<dbReference type="EMBL" id="FMVM01000006">
    <property type="protein sequence ID" value="SCY54228.1"/>
    <property type="molecule type" value="Genomic_DNA"/>
</dbReference>
<dbReference type="STRING" id="582692.SAMN05720606_10612"/>
<reference evidence="5" key="1">
    <citation type="submission" date="2016-10" db="EMBL/GenBank/DDBJ databases">
        <authorList>
            <person name="Varghese N."/>
            <person name="Submissions S."/>
        </authorList>
    </citation>
    <scope>NUCLEOTIDE SEQUENCE [LARGE SCALE GENOMIC DNA]</scope>
    <source>
        <strain evidence="5">BL9</strain>
    </source>
</reference>
<dbReference type="Proteomes" id="UP000198538">
    <property type="component" value="Unassembled WGS sequence"/>
</dbReference>
<sequence>MFTHFTYGTRFRIGSTEYEYLAQRESDVEVLNITIGEKELLPMQEILVAYNSKDPKSRLIFSEYTSEQLVIDYVPEDYTESELKIMNIRYQAIEPYIKGELKNSDFKSYIENFPSELKRIQKLSEASIYRWAKLWSKRNNKIDLIPKRTGPKSKRIDDDELSEIYKIINKYEKKSETFTVRDQYMDLKSIVEDINMMREEKDKLKLSSESTFRRIYKQHVNTLLRDKELMGHANAMLKHKGVQTPQRATLPLEELEIDWTPVDCLIKDFENNEAFRPVLMFGIDQATNEPMGLHIIMKKEPDVGDFLQLLLNCILPKTYLKELYPRVQKEWSAYGVPQTIVLDNAKVNESRNLEEICSFLGIGVRYTGIGAGNQKGKVEQALGNINHKAFQGLSGSMFSNPQEKGAYDSKAKATVSLTSLLHIAHITIVDRIANNFNRGENIQGVPEQLWKQGLLENHIHPSIPYSREYLELLFSTKTAIRVISPRGIKLMGHFFYSEELNKLRRDLDKNGKSIKVMVRFGSDMRTIYIRDEGNNRYVQADIKDGGLGRLNIDKNYPILPEVLEYWDNKHHSELNAFDNTHVGKAIREIEEIQEEDKKLNRNLKKQKAKMEASKHLVISASKGVSAKHLRLPENTIISDISDNDPSKSVTAEKTDSEEMENHSVIPPKPGELCIEEIDLEAVARTWGIGKRSKSQ</sequence>
<dbReference type="GO" id="GO:0003676">
    <property type="term" value="F:nucleic acid binding"/>
    <property type="evidence" value="ECO:0007669"/>
    <property type="project" value="InterPro"/>
</dbReference>
<gene>
    <name evidence="4" type="ORF">SAMN05720606_10612</name>
</gene>
<feature type="coiled-coil region" evidence="1">
    <location>
        <begin position="582"/>
        <end position="609"/>
    </location>
</feature>
<dbReference type="PROSITE" id="PS50994">
    <property type="entry name" value="INTEGRASE"/>
    <property type="match status" value="1"/>
</dbReference>
<organism evidence="4 5">
    <name type="scientific">Paenibacillus polysaccharolyticus</name>
    <dbReference type="NCBI Taxonomy" id="582692"/>
    <lineage>
        <taxon>Bacteria</taxon>
        <taxon>Bacillati</taxon>
        <taxon>Bacillota</taxon>
        <taxon>Bacilli</taxon>
        <taxon>Bacillales</taxon>
        <taxon>Paenibacillaceae</taxon>
        <taxon>Paenibacillus</taxon>
    </lineage>
</organism>